<organism evidence="2 3">
    <name type="scientific">Streptomyces lancefieldiae</name>
    <dbReference type="NCBI Taxonomy" id="3075520"/>
    <lineage>
        <taxon>Bacteria</taxon>
        <taxon>Bacillati</taxon>
        <taxon>Actinomycetota</taxon>
        <taxon>Actinomycetes</taxon>
        <taxon>Kitasatosporales</taxon>
        <taxon>Streptomycetaceae</taxon>
        <taxon>Streptomyces</taxon>
    </lineage>
</organism>
<accession>A0ABU3B5T0</accession>
<protein>
    <submittedName>
        <fullName evidence="2">Site-specific integrase</fullName>
    </submittedName>
</protein>
<name>A0ABU3B5T0_9ACTN</name>
<feature type="non-terminal residue" evidence="2">
    <location>
        <position position="38"/>
    </location>
</feature>
<dbReference type="EMBL" id="JAVRFH010000097">
    <property type="protein sequence ID" value="MDT0616100.1"/>
    <property type="molecule type" value="Genomic_DNA"/>
</dbReference>
<dbReference type="Proteomes" id="UP001180724">
    <property type="component" value="Unassembled WGS sequence"/>
</dbReference>
<evidence type="ECO:0000313" key="2">
    <source>
        <dbReference type="EMBL" id="MDT0616648.1"/>
    </source>
</evidence>
<gene>
    <name evidence="1" type="ORF">RM812_39005</name>
    <name evidence="2" type="ORF">RM812_41970</name>
</gene>
<reference evidence="2" key="1">
    <citation type="submission" date="2024-05" db="EMBL/GenBank/DDBJ databases">
        <title>30 novel species of actinomycetes from the DSMZ collection.</title>
        <authorList>
            <person name="Nouioui I."/>
        </authorList>
    </citation>
    <scope>NUCLEOTIDE SEQUENCE</scope>
    <source>
        <strain evidence="2">DSM 40712</strain>
    </source>
</reference>
<sequence>MGSFFKGCEHPRSRWSKCPHPYTVRYRSAAGRQVEESG</sequence>
<proteinExistence type="predicted"/>
<dbReference type="EMBL" id="JAVRFH010000254">
    <property type="protein sequence ID" value="MDT0616648.1"/>
    <property type="molecule type" value="Genomic_DNA"/>
</dbReference>
<comment type="caution">
    <text evidence="2">The sequence shown here is derived from an EMBL/GenBank/DDBJ whole genome shotgun (WGS) entry which is preliminary data.</text>
</comment>
<evidence type="ECO:0000313" key="3">
    <source>
        <dbReference type="Proteomes" id="UP001180724"/>
    </source>
</evidence>
<keyword evidence="3" id="KW-1185">Reference proteome</keyword>
<evidence type="ECO:0000313" key="1">
    <source>
        <dbReference type="EMBL" id="MDT0616100.1"/>
    </source>
</evidence>